<keyword evidence="4" id="KW-1185">Reference proteome</keyword>
<feature type="compositionally biased region" description="Basic residues" evidence="1">
    <location>
        <begin position="81"/>
        <end position="99"/>
    </location>
</feature>
<reference evidence="3" key="1">
    <citation type="submission" date="2020-05" db="EMBL/GenBank/DDBJ databases">
        <title>Phylogenomic resolution of chytrid fungi.</title>
        <authorList>
            <person name="Stajich J.E."/>
            <person name="Amses K."/>
            <person name="Simmons R."/>
            <person name="Seto K."/>
            <person name="Myers J."/>
            <person name="Bonds A."/>
            <person name="Quandt C.A."/>
            <person name="Barry K."/>
            <person name="Liu P."/>
            <person name="Grigoriev I."/>
            <person name="Longcore J.E."/>
            <person name="James T.Y."/>
        </authorList>
    </citation>
    <scope>NUCLEOTIDE SEQUENCE</scope>
    <source>
        <strain evidence="3">JEL0318</strain>
    </source>
</reference>
<dbReference type="Proteomes" id="UP001212841">
    <property type="component" value="Unassembled WGS sequence"/>
</dbReference>
<name>A0AAD5SHK1_9FUNG</name>
<evidence type="ECO:0000313" key="3">
    <source>
        <dbReference type="EMBL" id="KAJ3054707.1"/>
    </source>
</evidence>
<keyword evidence="2" id="KW-1133">Transmembrane helix</keyword>
<evidence type="ECO:0000256" key="1">
    <source>
        <dbReference type="SAM" id="MobiDB-lite"/>
    </source>
</evidence>
<keyword evidence="2" id="KW-0472">Membrane</keyword>
<dbReference type="AlphaFoldDB" id="A0AAD5SHK1"/>
<sequence>MAQHISDSDLPPTYQPAEEKVALLHEEKTEQSLPTPATANPPAPQRRRHAARFIACVLILIFLIAPLLCTIGDGDGDESHIHKHKGKGKHHKKPKHSKKCKGDIISHDLPDDYEPSDLVWDKPSSTLFVASDSGRFAGIDTKGKLKGEWDLGDNFDLEGIALSPYQPGLVYLGQEAPPSIIEFNTTSSSITRRWNITAPADPDKNKCDALTLKANGIESLVFIASRNSPNGGFFYAGRQCDARVFVYDIPLEGGNDGKVVYRGYIDPPGPGYDLAAMTAFNEVLYLVYDEDKVVHALDLTDPTFIPPPLPPPSGNTTAPEWIIDATKKDATEYDLVFDRRGQEGMTFAEVRGTQHDRFVFVAIDPPKHKGRKLVVKYELEEFWECFEEKDEKKRKGRKFGAEEEEDEEEFEGKGRKVWGEEWERAKKAARKAAERSRITKDDE</sequence>
<keyword evidence="2" id="KW-0812">Transmembrane</keyword>
<protein>
    <submittedName>
        <fullName evidence="3">Uncharacterized protein</fullName>
    </submittedName>
</protein>
<comment type="caution">
    <text evidence="3">The sequence shown here is derived from an EMBL/GenBank/DDBJ whole genome shotgun (WGS) entry which is preliminary data.</text>
</comment>
<organism evidence="3 4">
    <name type="scientific">Rhizophlyctis rosea</name>
    <dbReference type="NCBI Taxonomy" id="64517"/>
    <lineage>
        <taxon>Eukaryota</taxon>
        <taxon>Fungi</taxon>
        <taxon>Fungi incertae sedis</taxon>
        <taxon>Chytridiomycota</taxon>
        <taxon>Chytridiomycota incertae sedis</taxon>
        <taxon>Chytridiomycetes</taxon>
        <taxon>Rhizophlyctidales</taxon>
        <taxon>Rhizophlyctidaceae</taxon>
        <taxon>Rhizophlyctis</taxon>
    </lineage>
</organism>
<dbReference type="EMBL" id="JADGJD010000120">
    <property type="protein sequence ID" value="KAJ3054707.1"/>
    <property type="molecule type" value="Genomic_DNA"/>
</dbReference>
<dbReference type="SUPFAM" id="SSF75011">
    <property type="entry name" value="3-carboxy-cis,cis-mucoante lactonizing enzyme"/>
    <property type="match status" value="1"/>
</dbReference>
<feature type="region of interest" description="Disordered" evidence="1">
    <location>
        <begin position="390"/>
        <end position="414"/>
    </location>
</feature>
<proteinExistence type="predicted"/>
<evidence type="ECO:0000313" key="4">
    <source>
        <dbReference type="Proteomes" id="UP001212841"/>
    </source>
</evidence>
<accession>A0AAD5SHK1</accession>
<feature type="transmembrane region" description="Helical" evidence="2">
    <location>
        <begin position="50"/>
        <end position="68"/>
    </location>
</feature>
<feature type="region of interest" description="Disordered" evidence="1">
    <location>
        <begin position="79"/>
        <end position="101"/>
    </location>
</feature>
<evidence type="ECO:0000256" key="2">
    <source>
        <dbReference type="SAM" id="Phobius"/>
    </source>
</evidence>
<gene>
    <name evidence="3" type="ORF">HK097_001050</name>
</gene>